<feature type="compositionally biased region" description="Basic and acidic residues" evidence="1">
    <location>
        <begin position="19"/>
        <end position="33"/>
    </location>
</feature>
<keyword evidence="3" id="KW-1185">Reference proteome</keyword>
<evidence type="ECO:0000256" key="1">
    <source>
        <dbReference type="SAM" id="MobiDB-lite"/>
    </source>
</evidence>
<proteinExistence type="predicted"/>
<reference evidence="3" key="1">
    <citation type="journal article" date="2019" name="Int. J. Syst. Evol. Microbiol.">
        <title>The Global Catalogue of Microorganisms (GCM) 10K type strain sequencing project: providing services to taxonomists for standard genome sequencing and annotation.</title>
        <authorList>
            <consortium name="The Broad Institute Genomics Platform"/>
            <consortium name="The Broad Institute Genome Sequencing Center for Infectious Disease"/>
            <person name="Wu L."/>
            <person name="Ma J."/>
        </authorList>
    </citation>
    <scope>NUCLEOTIDE SEQUENCE [LARGE SCALE GENOMIC DNA]</scope>
    <source>
        <strain evidence="3">KCTC 42911</strain>
    </source>
</reference>
<dbReference type="RefSeq" id="WP_386736033.1">
    <property type="nucleotide sequence ID" value="NZ_JBHRXI010000012.1"/>
</dbReference>
<dbReference type="EMBL" id="JBHRXI010000012">
    <property type="protein sequence ID" value="MFC3614762.1"/>
    <property type="molecule type" value="Genomic_DNA"/>
</dbReference>
<feature type="compositionally biased region" description="Basic residues" evidence="1">
    <location>
        <begin position="60"/>
        <end position="73"/>
    </location>
</feature>
<protein>
    <submittedName>
        <fullName evidence="2">Uncharacterized protein</fullName>
    </submittedName>
</protein>
<feature type="region of interest" description="Disordered" evidence="1">
    <location>
        <begin position="1"/>
        <end position="73"/>
    </location>
</feature>
<name>A0ABV7TIL8_9RHOB</name>
<comment type="caution">
    <text evidence="2">The sequence shown here is derived from an EMBL/GenBank/DDBJ whole genome shotgun (WGS) entry which is preliminary data.</text>
</comment>
<sequence length="73" mass="8594">MLDIAVDTFDPETAQSRVIRREEMEAEEEERRAQRWKPRGKGAFRLGREDPPIEGPSKANTKKKKRRKNKKSQ</sequence>
<gene>
    <name evidence="2" type="ORF">ACFORG_13395</name>
</gene>
<accession>A0ABV7TIL8</accession>
<organism evidence="2 3">
    <name type="scientific">Lutimaribacter marinistellae</name>
    <dbReference type="NCBI Taxonomy" id="1820329"/>
    <lineage>
        <taxon>Bacteria</taxon>
        <taxon>Pseudomonadati</taxon>
        <taxon>Pseudomonadota</taxon>
        <taxon>Alphaproteobacteria</taxon>
        <taxon>Rhodobacterales</taxon>
        <taxon>Roseobacteraceae</taxon>
        <taxon>Lutimaribacter</taxon>
    </lineage>
</organism>
<dbReference type="Proteomes" id="UP001595629">
    <property type="component" value="Unassembled WGS sequence"/>
</dbReference>
<evidence type="ECO:0000313" key="3">
    <source>
        <dbReference type="Proteomes" id="UP001595629"/>
    </source>
</evidence>
<evidence type="ECO:0000313" key="2">
    <source>
        <dbReference type="EMBL" id="MFC3614762.1"/>
    </source>
</evidence>